<dbReference type="PANTHER" id="PTHR23019">
    <property type="entry name" value="NUCLEAR PORE MEMBRANE GLYCOPROTEIN GP210-RELATED"/>
    <property type="match status" value="1"/>
</dbReference>
<feature type="domain" description="BIG2" evidence="1">
    <location>
        <begin position="474"/>
        <end position="551"/>
    </location>
</feature>
<dbReference type="OrthoDB" id="1062769at2"/>
<gene>
    <name evidence="2" type="ORF">EII40_08410</name>
</gene>
<dbReference type="EMBL" id="RQYS01000033">
    <property type="protein sequence ID" value="RRD59921.1"/>
    <property type="molecule type" value="Genomic_DNA"/>
</dbReference>
<dbReference type="Pfam" id="PF02368">
    <property type="entry name" value="Big_2"/>
    <property type="match status" value="7"/>
</dbReference>
<dbReference type="Gene3D" id="2.60.40.1080">
    <property type="match status" value="7"/>
</dbReference>
<evidence type="ECO:0000259" key="1">
    <source>
        <dbReference type="SMART" id="SM00635"/>
    </source>
</evidence>
<feature type="domain" description="BIG2" evidence="1">
    <location>
        <begin position="388"/>
        <end position="465"/>
    </location>
</feature>
<dbReference type="SUPFAM" id="SSF49373">
    <property type="entry name" value="Invasin/intimin cell-adhesion fragments"/>
    <property type="match status" value="7"/>
</dbReference>
<accession>A0A3P1XN15</accession>
<evidence type="ECO:0000313" key="2">
    <source>
        <dbReference type="EMBL" id="RRD59921.1"/>
    </source>
</evidence>
<dbReference type="PANTHER" id="PTHR23019:SF0">
    <property type="entry name" value="NUCLEAR PORE MEMBRANE GLYCOPROTEIN 210"/>
    <property type="match status" value="1"/>
</dbReference>
<feature type="domain" description="BIG2" evidence="1">
    <location>
        <begin position="560"/>
        <end position="637"/>
    </location>
</feature>
<dbReference type="Proteomes" id="UP000278609">
    <property type="component" value="Unassembled WGS sequence"/>
</dbReference>
<dbReference type="InterPro" id="IPR008964">
    <property type="entry name" value="Invasin/intimin_cell_adhesion"/>
</dbReference>
<feature type="domain" description="BIG2" evidence="1">
    <location>
        <begin position="298"/>
        <end position="375"/>
    </location>
</feature>
<proteinExistence type="predicted"/>
<evidence type="ECO:0000313" key="3">
    <source>
        <dbReference type="Proteomes" id="UP000278609"/>
    </source>
</evidence>
<feature type="domain" description="BIG2" evidence="1">
    <location>
        <begin position="119"/>
        <end position="194"/>
    </location>
</feature>
<dbReference type="InterPro" id="IPR045197">
    <property type="entry name" value="NUP210-like"/>
</dbReference>
<dbReference type="AlphaFoldDB" id="A0A3P1XN15"/>
<comment type="caution">
    <text evidence="2">The sequence shown here is derived from an EMBL/GenBank/DDBJ whole genome shotgun (WGS) entry which is preliminary data.</text>
</comment>
<protein>
    <submittedName>
        <fullName evidence="2">Ig domain-containing protein</fullName>
    </submittedName>
</protein>
<dbReference type="RefSeq" id="WP_124751820.1">
    <property type="nucleotide sequence ID" value="NZ_RQYS01000033.1"/>
</dbReference>
<dbReference type="SMART" id="SM00635">
    <property type="entry name" value="BID_2"/>
    <property type="match status" value="7"/>
</dbReference>
<dbReference type="InterPro" id="IPR003343">
    <property type="entry name" value="Big_2"/>
</dbReference>
<reference evidence="2 3" key="1">
    <citation type="submission" date="2018-11" db="EMBL/GenBank/DDBJ databases">
        <title>Genomes From Bacteria Associated with the Canine Oral Cavity: a Test Case for Automated Genome-Based Taxonomic Assignment.</title>
        <authorList>
            <person name="Coil D.A."/>
            <person name="Jospin G."/>
            <person name="Darling A.E."/>
            <person name="Wallis C."/>
            <person name="Davis I.J."/>
            <person name="Harris S."/>
            <person name="Eisen J.A."/>
            <person name="Holcombe L.J."/>
            <person name="O'Flynn C."/>
        </authorList>
    </citation>
    <scope>NUCLEOTIDE SEQUENCE [LARGE SCALE GENOMIC DNA]</scope>
    <source>
        <strain evidence="2 3">OH2617_COT-023</strain>
    </source>
</reference>
<feature type="domain" description="BIG2" evidence="1">
    <location>
        <begin position="29"/>
        <end position="111"/>
    </location>
</feature>
<feature type="domain" description="BIG2" evidence="1">
    <location>
        <begin position="201"/>
        <end position="277"/>
    </location>
</feature>
<organism evidence="2 3">
    <name type="scientific">Tannerella forsythia</name>
    <name type="common">Bacteroides forsythus</name>
    <dbReference type="NCBI Taxonomy" id="28112"/>
    <lineage>
        <taxon>Bacteria</taxon>
        <taxon>Pseudomonadati</taxon>
        <taxon>Bacteroidota</taxon>
        <taxon>Bacteroidia</taxon>
        <taxon>Bacteroidales</taxon>
        <taxon>Tannerellaceae</taxon>
        <taxon>Tannerella</taxon>
    </lineage>
</organism>
<sequence>MKKTTFFSKLLWVMILLLGIGGNRIQAQSITKLTLSPSENLTLQVGKTQPLSVTITPNNPANKNLKWESSDPDKVRIVKSNNEGALIKAQDIGEATITVKAQDGSNVSASINVKVVRLIEKIVLISPGSLARGAQFNLLHEIMPHDATNKTLLWHSSAPNLVSVSAQGRITTHNLGTATVTATAQDGSTVTESVTIRVIEPVTKVTINEGDFTLKETQGKKLTVTISPADAPIRTVIWSSENPAIASVDQTGFLRVKTPGEVKIKAISNDPDAGGIFGVIKVTVIPYNNVPPPPAHKPVTDVQISEGNQNLTVNQEKQLTAVITPADATNRKVSWSSNQPNVATVSQTGLVKAVGAGEAVITVKTEDQHKTAQIRVKVTAPAPPPAPSVTEVKLDPTVLNLTAGQKGKLKATVLPAAALNREVTWSSNNEAVASVDDDGEVHAYKAGEAVITVTTKDGGKTARATVKVTGASVAVASISLDQSQLNLTAGQKGKLKATVLPLDATNREVTWSSNNEAVASVDDDGEVHAYKAGEAVITVTTKDGGKTARAMVKVTGASVAVASISLDQSQLNLTAGQKGKLKATVLPLDATNREVTWSSNNEAVASVDDDGEVHAYKSGEAVITVTTKDGGKTATCKVTVMIKMSNEVIAGEVSAWSSYGRLYVTSPVKEVIEIYALTGVIVHRATKSPGETAFELNVPRGIVIVKGSSGWVRKVKL</sequence>
<name>A0A3P1XN15_TANFO</name>